<gene>
    <name evidence="1" type="ORF">FTUN_6078</name>
</gene>
<name>A0A6M5YX33_9BACT</name>
<keyword evidence="2" id="KW-1185">Reference proteome</keyword>
<evidence type="ECO:0000313" key="2">
    <source>
        <dbReference type="Proteomes" id="UP000503447"/>
    </source>
</evidence>
<dbReference type="EMBL" id="CP053452">
    <property type="protein sequence ID" value="QJW98488.1"/>
    <property type="molecule type" value="Genomic_DNA"/>
</dbReference>
<evidence type="ECO:0000313" key="1">
    <source>
        <dbReference type="EMBL" id="QJW98488.1"/>
    </source>
</evidence>
<protein>
    <submittedName>
        <fullName evidence="1">Uncharacterized protein</fullName>
    </submittedName>
</protein>
<dbReference type="Proteomes" id="UP000503447">
    <property type="component" value="Chromosome"/>
</dbReference>
<dbReference type="RefSeq" id="WP_171473655.1">
    <property type="nucleotide sequence ID" value="NZ_CP053452.2"/>
</dbReference>
<proteinExistence type="predicted"/>
<reference evidence="2" key="1">
    <citation type="submission" date="2020-05" db="EMBL/GenBank/DDBJ databases">
        <title>Frigoriglobus tundricola gen. nov., sp. nov., a psychrotolerant cellulolytic planctomycete of the family Gemmataceae with two divergent copies of 16S rRNA gene.</title>
        <authorList>
            <person name="Kulichevskaya I.S."/>
            <person name="Ivanova A.A."/>
            <person name="Naumoff D.G."/>
            <person name="Beletsky A.V."/>
            <person name="Rijpstra W.I.C."/>
            <person name="Sinninghe Damste J.S."/>
            <person name="Mardanov A.V."/>
            <person name="Ravin N.V."/>
            <person name="Dedysh S.N."/>
        </authorList>
    </citation>
    <scope>NUCLEOTIDE SEQUENCE [LARGE SCALE GENOMIC DNA]</scope>
    <source>
        <strain evidence="2">PL17</strain>
    </source>
</reference>
<accession>A0A6M5YX33</accession>
<organism evidence="1 2">
    <name type="scientific">Frigoriglobus tundricola</name>
    <dbReference type="NCBI Taxonomy" id="2774151"/>
    <lineage>
        <taxon>Bacteria</taxon>
        <taxon>Pseudomonadati</taxon>
        <taxon>Planctomycetota</taxon>
        <taxon>Planctomycetia</taxon>
        <taxon>Gemmatales</taxon>
        <taxon>Gemmataceae</taxon>
        <taxon>Frigoriglobus</taxon>
    </lineage>
</organism>
<dbReference type="AlphaFoldDB" id="A0A6M5YX33"/>
<dbReference type="KEGG" id="ftj:FTUN_6078"/>
<sequence>MRSESLLTDHAMGLAKAILDIVAPCLSEEERHEAFGMFFEAAKGVLLSYEEKAERMRQRVKPSAS</sequence>